<accession>A0ABX3EV59</accession>
<evidence type="ECO:0000313" key="1">
    <source>
        <dbReference type="EMBL" id="OKP90884.1"/>
    </source>
</evidence>
<evidence type="ECO:0000313" key="2">
    <source>
        <dbReference type="Proteomes" id="UP000186058"/>
    </source>
</evidence>
<protein>
    <recommendedName>
        <fullName evidence="3">DUF4265 domain-containing protein</fullName>
    </recommendedName>
</protein>
<reference evidence="1 2" key="1">
    <citation type="submission" date="2016-03" db="EMBL/GenBank/DDBJ databases">
        <authorList>
            <person name="Sant'Anna F.H."/>
            <person name="Ambrosini A."/>
            <person name="Souza R."/>
            <person name="Bach E."/>
            <person name="Fernandes G."/>
            <person name="Balsanelli E."/>
            <person name="Baura V.A."/>
            <person name="Souza E.M."/>
            <person name="Passaglia L."/>
        </authorList>
    </citation>
    <scope>NUCLEOTIDE SEQUENCE [LARGE SCALE GENOMIC DNA]</scope>
    <source>
        <strain evidence="1 2">P26E</strain>
    </source>
</reference>
<dbReference type="Proteomes" id="UP000186058">
    <property type="component" value="Unassembled WGS sequence"/>
</dbReference>
<gene>
    <name evidence="1" type="ORF">A3844_03230</name>
</gene>
<comment type="caution">
    <text evidence="1">The sequence shown here is derived from an EMBL/GenBank/DDBJ whole genome shotgun (WGS) entry which is preliminary data.</text>
</comment>
<keyword evidence="2" id="KW-1185">Reference proteome</keyword>
<sequence>MSKTLTFISGNSIEESEFWNEIISLGGDKQQIGETYFQGIVSRGESAVWLFYRGNDRSNFDENELTILLEEYSLVPKTSFSIDISNGIGSEQLAFNISKYFLERYKESVVDDSFGTYFNYEEIEKVQCKDDGSWI</sequence>
<organism evidence="1 2">
    <name type="scientific">Paenibacillus helianthi</name>
    <dbReference type="NCBI Taxonomy" id="1349432"/>
    <lineage>
        <taxon>Bacteria</taxon>
        <taxon>Bacillati</taxon>
        <taxon>Bacillota</taxon>
        <taxon>Bacilli</taxon>
        <taxon>Bacillales</taxon>
        <taxon>Paenibacillaceae</taxon>
        <taxon>Paenibacillus</taxon>
    </lineage>
</organism>
<dbReference type="EMBL" id="LVWI01000002">
    <property type="protein sequence ID" value="OKP90884.1"/>
    <property type="molecule type" value="Genomic_DNA"/>
</dbReference>
<name>A0ABX3EV59_9BACL</name>
<proteinExistence type="predicted"/>
<evidence type="ECO:0008006" key="3">
    <source>
        <dbReference type="Google" id="ProtNLM"/>
    </source>
</evidence>
<dbReference type="RefSeq" id="WP_074106609.1">
    <property type="nucleotide sequence ID" value="NZ_LVWI01000002.1"/>
</dbReference>